<gene>
    <name evidence="1" type="ORF">JY572_08410</name>
</gene>
<protein>
    <recommendedName>
        <fullName evidence="3">AB hydrolase-1 domain-containing protein</fullName>
    </recommendedName>
</protein>
<keyword evidence="2" id="KW-1185">Reference proteome</keyword>
<evidence type="ECO:0008006" key="3">
    <source>
        <dbReference type="Google" id="ProtNLM"/>
    </source>
</evidence>
<sequence>MRELLQLDVKGHRLWGTYHPPSPGTRRSVGVLFLNPGHVPRTGHGGLSTHAAEQLSAKGFPCFRVDLPGLGDSDGVLPETTSELYQHVCNGGFVDVANAVRAELQRRYALEGMLLGGLCGAATTSLYLADREPQGVVGLFMFEPEFYLSEQEAVGVAGEGAKEEAEGEPSRLSLKRVTSKLFSYWGWMRMLTRENEYARLFKYVPFPRQRLLDLLMDWDSLPAVANVPLVRAWQRVVERGLPVLVITAEGKLRDVFFDRIHRSALAGLRHSNLTRTRLRGTNHIFTTGGAIDTCVAHLAQWATAHFQAGAPGHLPVMPGVVRQGAERVAS</sequence>
<dbReference type="EMBL" id="CP071091">
    <property type="protein sequence ID" value="QSQ16057.1"/>
    <property type="molecule type" value="Genomic_DNA"/>
</dbReference>
<dbReference type="RefSeq" id="WP_206717736.1">
    <property type="nucleotide sequence ID" value="NZ_CP071091.1"/>
</dbReference>
<accession>A0ABX7NEQ1</accession>
<dbReference type="InterPro" id="IPR029058">
    <property type="entry name" value="AB_hydrolase_fold"/>
</dbReference>
<evidence type="ECO:0000313" key="2">
    <source>
        <dbReference type="Proteomes" id="UP000663090"/>
    </source>
</evidence>
<evidence type="ECO:0000313" key="1">
    <source>
        <dbReference type="EMBL" id="QSQ16057.1"/>
    </source>
</evidence>
<reference evidence="1 2" key="1">
    <citation type="submission" date="2021-02" db="EMBL/GenBank/DDBJ databases">
        <title>De Novo genome assembly of isolated myxobacteria.</title>
        <authorList>
            <person name="Stevens D.C."/>
        </authorList>
    </citation>
    <scope>NUCLEOTIDE SEQUENCE [LARGE SCALE GENOMIC DNA]</scope>
    <source>
        <strain evidence="1 2">SCHIC003</strain>
    </source>
</reference>
<dbReference type="Gene3D" id="3.40.50.1820">
    <property type="entry name" value="alpha/beta hydrolase"/>
    <property type="match status" value="1"/>
</dbReference>
<dbReference type="SUPFAM" id="SSF53474">
    <property type="entry name" value="alpha/beta-Hydrolases"/>
    <property type="match status" value="1"/>
</dbReference>
<dbReference type="Proteomes" id="UP000663090">
    <property type="component" value="Chromosome"/>
</dbReference>
<organism evidence="1 2">
    <name type="scientific">Myxococcus landrumensis</name>
    <dbReference type="NCBI Taxonomy" id="2813577"/>
    <lineage>
        <taxon>Bacteria</taxon>
        <taxon>Pseudomonadati</taxon>
        <taxon>Myxococcota</taxon>
        <taxon>Myxococcia</taxon>
        <taxon>Myxococcales</taxon>
        <taxon>Cystobacterineae</taxon>
        <taxon>Myxococcaceae</taxon>
        <taxon>Myxococcus</taxon>
    </lineage>
</organism>
<name>A0ABX7NEQ1_9BACT</name>
<proteinExistence type="predicted"/>